<name>A0ABP6MWL9_9ACTN</name>
<reference evidence="4" key="1">
    <citation type="journal article" date="2019" name="Int. J. Syst. Evol. Microbiol.">
        <title>The Global Catalogue of Microorganisms (GCM) 10K type strain sequencing project: providing services to taxonomists for standard genome sequencing and annotation.</title>
        <authorList>
            <consortium name="The Broad Institute Genomics Platform"/>
            <consortium name="The Broad Institute Genome Sequencing Center for Infectious Disease"/>
            <person name="Wu L."/>
            <person name="Ma J."/>
        </authorList>
    </citation>
    <scope>NUCLEOTIDE SEQUENCE [LARGE SCALE GENOMIC DNA]</scope>
    <source>
        <strain evidence="4">JCM 9092</strain>
    </source>
</reference>
<evidence type="ECO:0000313" key="3">
    <source>
        <dbReference type="EMBL" id="GAA3128692.1"/>
    </source>
</evidence>
<feature type="domain" description="Thioesterase" evidence="2">
    <location>
        <begin position="18"/>
        <end position="241"/>
    </location>
</feature>
<dbReference type="EMBL" id="BAAAUG010000117">
    <property type="protein sequence ID" value="GAA3128692.1"/>
    <property type="molecule type" value="Genomic_DNA"/>
</dbReference>
<evidence type="ECO:0000259" key="2">
    <source>
        <dbReference type="Pfam" id="PF00975"/>
    </source>
</evidence>
<gene>
    <name evidence="3" type="ORF">GCM10010449_57420</name>
</gene>
<protein>
    <submittedName>
        <fullName evidence="3">Alpha/beta fold hydrolase</fullName>
    </submittedName>
</protein>
<dbReference type="InterPro" id="IPR012223">
    <property type="entry name" value="TEII"/>
</dbReference>
<dbReference type="InterPro" id="IPR001031">
    <property type="entry name" value="Thioesterase"/>
</dbReference>
<comment type="caution">
    <text evidence="3">The sequence shown here is derived from an EMBL/GenBank/DDBJ whole genome shotgun (WGS) entry which is preliminary data.</text>
</comment>
<dbReference type="Proteomes" id="UP001501637">
    <property type="component" value="Unassembled WGS sequence"/>
</dbReference>
<dbReference type="Pfam" id="PF00975">
    <property type="entry name" value="Thioesterase"/>
    <property type="match status" value="1"/>
</dbReference>
<proteinExistence type="inferred from homology"/>
<evidence type="ECO:0000256" key="1">
    <source>
        <dbReference type="ARBA" id="ARBA00007169"/>
    </source>
</evidence>
<sequence length="259" mass="28472">MRNPWFAQSEPRDEAGVRLFCLPYAGGNASAYRTWHDLTPDHVHVHPLELPGRGARWSETPVSRMPLLTEMLADTLAEHLDRPYALFGHSMGALIAFELARTLRDRGLPQPAHLFVSGSAAPDLPRTRQPIHAAPEADVIEELRFLGGTPPELLDDAGLMELILPALRADFSVLETYLYQPLPPLAVPMTVFGGEADPLVARTRLHRWLRQTRAHSELIVLPGEHFFLHSAVSDVLATIADALAGPAPQTLPPARRGVA</sequence>
<evidence type="ECO:0000313" key="4">
    <source>
        <dbReference type="Proteomes" id="UP001501637"/>
    </source>
</evidence>
<dbReference type="Gene3D" id="3.40.50.1820">
    <property type="entry name" value="alpha/beta hydrolase"/>
    <property type="match status" value="1"/>
</dbReference>
<keyword evidence="4" id="KW-1185">Reference proteome</keyword>
<dbReference type="PANTHER" id="PTHR11487:SF0">
    <property type="entry name" value="S-ACYL FATTY ACID SYNTHASE THIOESTERASE, MEDIUM CHAIN"/>
    <property type="match status" value="1"/>
</dbReference>
<keyword evidence="3" id="KW-0378">Hydrolase</keyword>
<organism evidence="3 4">
    <name type="scientific">Streptomyces rectiviolaceus</name>
    <dbReference type="NCBI Taxonomy" id="332591"/>
    <lineage>
        <taxon>Bacteria</taxon>
        <taxon>Bacillati</taxon>
        <taxon>Actinomycetota</taxon>
        <taxon>Actinomycetes</taxon>
        <taxon>Kitasatosporales</taxon>
        <taxon>Streptomycetaceae</taxon>
        <taxon>Streptomyces</taxon>
    </lineage>
</organism>
<dbReference type="PANTHER" id="PTHR11487">
    <property type="entry name" value="THIOESTERASE"/>
    <property type="match status" value="1"/>
</dbReference>
<dbReference type="RefSeq" id="WP_344525564.1">
    <property type="nucleotide sequence ID" value="NZ_BAAAUG010000117.1"/>
</dbReference>
<dbReference type="SUPFAM" id="SSF53474">
    <property type="entry name" value="alpha/beta-Hydrolases"/>
    <property type="match status" value="1"/>
</dbReference>
<accession>A0ABP6MWL9</accession>
<dbReference type="GO" id="GO:0016787">
    <property type="term" value="F:hydrolase activity"/>
    <property type="evidence" value="ECO:0007669"/>
    <property type="project" value="UniProtKB-KW"/>
</dbReference>
<dbReference type="InterPro" id="IPR029058">
    <property type="entry name" value="AB_hydrolase_fold"/>
</dbReference>
<comment type="similarity">
    <text evidence="1">Belongs to the thioesterase family.</text>
</comment>